<dbReference type="EMBL" id="UINC01146024">
    <property type="protein sequence ID" value="SVD36509.1"/>
    <property type="molecule type" value="Genomic_DNA"/>
</dbReference>
<evidence type="ECO:0008006" key="3">
    <source>
        <dbReference type="Google" id="ProtNLM"/>
    </source>
</evidence>
<proteinExistence type="predicted"/>
<dbReference type="AlphaFoldDB" id="A0A382UQG9"/>
<feature type="transmembrane region" description="Helical" evidence="1">
    <location>
        <begin position="12"/>
        <end position="33"/>
    </location>
</feature>
<keyword evidence="1" id="KW-0812">Transmembrane</keyword>
<keyword evidence="1" id="KW-1133">Transmembrane helix</keyword>
<gene>
    <name evidence="2" type="ORF">METZ01_LOCUS389363</name>
</gene>
<organism evidence="2">
    <name type="scientific">marine metagenome</name>
    <dbReference type="NCBI Taxonomy" id="408172"/>
    <lineage>
        <taxon>unclassified sequences</taxon>
        <taxon>metagenomes</taxon>
        <taxon>ecological metagenomes</taxon>
    </lineage>
</organism>
<feature type="transmembrane region" description="Helical" evidence="1">
    <location>
        <begin position="45"/>
        <end position="73"/>
    </location>
</feature>
<evidence type="ECO:0000256" key="1">
    <source>
        <dbReference type="SAM" id="Phobius"/>
    </source>
</evidence>
<protein>
    <recommendedName>
        <fullName evidence="3">DUF1449 domain-containing protein</fullName>
    </recommendedName>
</protein>
<sequence length="155" mass="17752">MDEFIKLLNPGKILPVMVLIVFGVCWSIIGLTVNSQLTRTVDSLAVFWLSSTTTLVVSCVFTYLFSSLISYVFPEGENDSFNRKQLIGKTAHIISSKVDRNFGRARVRNPHSNITLFCKVDQDEPNIKNGAEIIIWKYDRKTHFFLVQQINPRRI</sequence>
<keyword evidence="1" id="KW-0472">Membrane</keyword>
<name>A0A382UQG9_9ZZZZ</name>
<evidence type="ECO:0000313" key="2">
    <source>
        <dbReference type="EMBL" id="SVD36509.1"/>
    </source>
</evidence>
<accession>A0A382UQG9</accession>
<reference evidence="2" key="1">
    <citation type="submission" date="2018-05" db="EMBL/GenBank/DDBJ databases">
        <authorList>
            <person name="Lanie J.A."/>
            <person name="Ng W.-L."/>
            <person name="Kazmierczak K.M."/>
            <person name="Andrzejewski T.M."/>
            <person name="Davidsen T.M."/>
            <person name="Wayne K.J."/>
            <person name="Tettelin H."/>
            <person name="Glass J.I."/>
            <person name="Rusch D."/>
            <person name="Podicherti R."/>
            <person name="Tsui H.-C.T."/>
            <person name="Winkler M.E."/>
        </authorList>
    </citation>
    <scope>NUCLEOTIDE SEQUENCE</scope>
</reference>